<evidence type="ECO:0000313" key="3">
    <source>
        <dbReference type="Proteomes" id="UP000033140"/>
    </source>
</evidence>
<reference evidence="2 3" key="3">
    <citation type="journal article" date="2015" name="Genome Announc.">
        <title>Draft Genome Sequence of the Archiascomycetous Yeast Saitoella complicata.</title>
        <authorList>
            <person name="Yamauchi K."/>
            <person name="Kondo S."/>
            <person name="Hamamoto M."/>
            <person name="Takahashi Y."/>
            <person name="Ogura Y."/>
            <person name="Hayashi T."/>
            <person name="Nishida H."/>
        </authorList>
    </citation>
    <scope>NUCLEOTIDE SEQUENCE [LARGE SCALE GENOMIC DNA]</scope>
    <source>
        <strain evidence="2 3">NRRL Y-17804</strain>
    </source>
</reference>
<reference evidence="2 3" key="1">
    <citation type="journal article" date="2011" name="J. Gen. Appl. Microbiol.">
        <title>Draft genome sequencing of the enigmatic yeast Saitoella complicata.</title>
        <authorList>
            <person name="Nishida H."/>
            <person name="Hamamoto M."/>
            <person name="Sugiyama J."/>
        </authorList>
    </citation>
    <scope>NUCLEOTIDE SEQUENCE [LARGE SCALE GENOMIC DNA]</scope>
    <source>
        <strain evidence="2 3">NRRL Y-17804</strain>
    </source>
</reference>
<dbReference type="Proteomes" id="UP000033140">
    <property type="component" value="Unassembled WGS sequence"/>
</dbReference>
<evidence type="ECO:0000313" key="2">
    <source>
        <dbReference type="EMBL" id="GAO51828.1"/>
    </source>
</evidence>
<sequence length="641" mass="72058">MWWARRLQSKAPVATMVAYLTVLVATGAVLHQAPYPKLVVWVSQQSRSYDFYVQQGRCFVGVFDLQRIILPTKSMLVQAAIGLNTTSVEDPQSGAVWPMSATKQNSTQDETWRGIKGAMPLVQCTTVDEMAFNISLNLDMGGHVPVLNVSLNTSNMQVDQLVRFMNTPIIIMHRNGSADVNTTYDDSGNFNLLFLVAGKVPGNFGSNITRYMQTLTSTDNGTLGWAYVMKCTSTMDEVVGDCQLVQRNLQNCTLRSNETSRTAGHPTDQVGLLGMMSQYLVNGIAWIMGDTILRSDGSNDVDYRSFPLSWPVDEHTRVLNSTAFESKLTIAAYGAARTLLVELFLRQSSLSRSHWLQTCRWNSRQVVGCLFLMAMLVCLFVAFVLFTYALRSLPTGIRANSPILLLSAAMEDSFLREKFYGYHSRGHTRDHLYHQMKDCWVKCEEQGGGQGGQLPRIRVEQKAAGMTGSTWIPDFLTSVNPEMSSLASKLTKRTSLPPLCPTSVFDASLTGEIAQLPKKQNTFKSGLHVWNDNLHEAHEIAQSMDGEISADYWHAILHRREKDFWNSIWWLSRISHPVLIRTWDPTGNSLSTARREAKKFVDRVERLVVSGEADKEEKDELEKKQAEEMMALLEYCQRETT</sequence>
<proteinExistence type="predicted"/>
<keyword evidence="1" id="KW-1133">Transmembrane helix</keyword>
<gene>
    <name evidence="2" type="ORF">G7K_5919-t1</name>
</gene>
<keyword evidence="3" id="KW-1185">Reference proteome</keyword>
<accession>A0A0E9NPT6</accession>
<comment type="caution">
    <text evidence="2">The sequence shown here is derived from an EMBL/GenBank/DDBJ whole genome shotgun (WGS) entry which is preliminary data.</text>
</comment>
<evidence type="ECO:0000256" key="1">
    <source>
        <dbReference type="SAM" id="Phobius"/>
    </source>
</evidence>
<reference evidence="2 3" key="2">
    <citation type="journal article" date="2014" name="J. Gen. Appl. Microbiol.">
        <title>The early diverging ascomycetous budding yeast Saitoella complicata has three histone deacetylases belonging to the Clr6, Hos2, and Rpd3 lineages.</title>
        <authorList>
            <person name="Nishida H."/>
            <person name="Matsumoto T."/>
            <person name="Kondo S."/>
            <person name="Hamamoto M."/>
            <person name="Yoshikawa H."/>
        </authorList>
    </citation>
    <scope>NUCLEOTIDE SEQUENCE [LARGE SCALE GENOMIC DNA]</scope>
    <source>
        <strain evidence="2 3">NRRL Y-17804</strain>
    </source>
</reference>
<dbReference type="AlphaFoldDB" id="A0A0E9NPT6"/>
<keyword evidence="1" id="KW-0812">Transmembrane</keyword>
<organism evidence="2 3">
    <name type="scientific">Saitoella complicata (strain BCRC 22490 / CBS 7301 / JCM 7358 / NBRC 10748 / NRRL Y-17804)</name>
    <dbReference type="NCBI Taxonomy" id="698492"/>
    <lineage>
        <taxon>Eukaryota</taxon>
        <taxon>Fungi</taxon>
        <taxon>Dikarya</taxon>
        <taxon>Ascomycota</taxon>
        <taxon>Taphrinomycotina</taxon>
        <taxon>Taphrinomycotina incertae sedis</taxon>
        <taxon>Saitoella</taxon>
    </lineage>
</organism>
<feature type="transmembrane region" description="Helical" evidence="1">
    <location>
        <begin position="366"/>
        <end position="390"/>
    </location>
</feature>
<name>A0A0E9NPT6_SAICN</name>
<protein>
    <submittedName>
        <fullName evidence="2">Uncharacterized protein</fullName>
    </submittedName>
</protein>
<dbReference type="EMBL" id="BACD03000053">
    <property type="protein sequence ID" value="GAO51828.1"/>
    <property type="molecule type" value="Genomic_DNA"/>
</dbReference>
<keyword evidence="1" id="KW-0472">Membrane</keyword>